<evidence type="ECO:0000313" key="3">
    <source>
        <dbReference type="Proteomes" id="UP000277294"/>
    </source>
</evidence>
<dbReference type="GO" id="GO:0006777">
    <property type="term" value="P:Mo-molybdopterin cofactor biosynthetic process"/>
    <property type="evidence" value="ECO:0007669"/>
    <property type="project" value="InterPro"/>
</dbReference>
<dbReference type="SUPFAM" id="SSF52540">
    <property type="entry name" value="P-loop containing nucleoside triphosphate hydrolases"/>
    <property type="match status" value="1"/>
</dbReference>
<dbReference type="InterPro" id="IPR004435">
    <property type="entry name" value="MobB_dom"/>
</dbReference>
<gene>
    <name evidence="2" type="primary">mobB</name>
    <name evidence="2" type="ORF">PIGHUM_02222</name>
</gene>
<dbReference type="OrthoDB" id="9804758at2"/>
<dbReference type="Gene3D" id="3.40.50.300">
    <property type="entry name" value="P-loop containing nucleotide triphosphate hydrolases"/>
    <property type="match status" value="1"/>
</dbReference>
<dbReference type="PANTHER" id="PTHR40072:SF1">
    <property type="entry name" value="MOLYBDOPTERIN-GUANINE DINUCLEOTIDE BIOSYNTHESIS ADAPTER PROTEIN"/>
    <property type="match status" value="1"/>
</dbReference>
<sequence>MTRVIGFAGWSGAGKTTVLAALIPVLKDRGYRISTLKHAHHHFDVDKPGKDSYRHREAGASEVLVASGRRWALMHELRDEAEPRLDELLRLFSPVDFILVEGFKRDPHVKIEIYRESNRKPWLYPEDPGIEALVSDAAPPGGAALPVVAPHDLGAIAALVERLAWPLERTLAALAR</sequence>
<dbReference type="InterPro" id="IPR052539">
    <property type="entry name" value="MGD_biosynthesis_adapter"/>
</dbReference>
<reference evidence="2 3" key="1">
    <citation type="submission" date="2018-10" db="EMBL/GenBank/DDBJ databases">
        <authorList>
            <person name="Criscuolo A."/>
        </authorList>
    </citation>
    <scope>NUCLEOTIDE SEQUENCE [LARGE SCALE GENOMIC DNA]</scope>
    <source>
        <strain evidence="2">DnA1</strain>
    </source>
</reference>
<keyword evidence="3" id="KW-1185">Reference proteome</keyword>
<dbReference type="PANTHER" id="PTHR40072">
    <property type="entry name" value="MOLYBDOPTERIN-GUANINE DINUCLEOTIDE BIOSYNTHESIS ADAPTER PROTEIN-RELATED"/>
    <property type="match status" value="1"/>
</dbReference>
<dbReference type="GO" id="GO:0005525">
    <property type="term" value="F:GTP binding"/>
    <property type="evidence" value="ECO:0007669"/>
    <property type="project" value="InterPro"/>
</dbReference>
<accession>A0A3P4B4R9</accession>
<dbReference type="RefSeq" id="WP_124079659.1">
    <property type="nucleotide sequence ID" value="NZ_UWPJ01000017.1"/>
</dbReference>
<dbReference type="AlphaFoldDB" id="A0A3P4B4R9"/>
<evidence type="ECO:0000313" key="2">
    <source>
        <dbReference type="EMBL" id="VCU70155.1"/>
    </source>
</evidence>
<organism evidence="2 3">
    <name type="scientific">Pigmentiphaga humi</name>
    <dbReference type="NCBI Taxonomy" id="2478468"/>
    <lineage>
        <taxon>Bacteria</taxon>
        <taxon>Pseudomonadati</taxon>
        <taxon>Pseudomonadota</taxon>
        <taxon>Betaproteobacteria</taxon>
        <taxon>Burkholderiales</taxon>
        <taxon>Alcaligenaceae</taxon>
        <taxon>Pigmentiphaga</taxon>
    </lineage>
</organism>
<dbReference type="InterPro" id="IPR027417">
    <property type="entry name" value="P-loop_NTPase"/>
</dbReference>
<dbReference type="Pfam" id="PF03205">
    <property type="entry name" value="MobB"/>
    <property type="match status" value="1"/>
</dbReference>
<dbReference type="NCBIfam" id="TIGR00176">
    <property type="entry name" value="mobB"/>
    <property type="match status" value="1"/>
</dbReference>
<evidence type="ECO:0000259" key="1">
    <source>
        <dbReference type="Pfam" id="PF03205"/>
    </source>
</evidence>
<proteinExistence type="predicted"/>
<dbReference type="Proteomes" id="UP000277294">
    <property type="component" value="Unassembled WGS sequence"/>
</dbReference>
<dbReference type="CDD" id="cd03116">
    <property type="entry name" value="MobB"/>
    <property type="match status" value="1"/>
</dbReference>
<dbReference type="EMBL" id="UWPJ01000017">
    <property type="protein sequence ID" value="VCU70155.1"/>
    <property type="molecule type" value="Genomic_DNA"/>
</dbReference>
<name>A0A3P4B4R9_9BURK</name>
<protein>
    <submittedName>
        <fullName evidence="2">Molybdopterin-guanine dinucleotide biosynthesis adapter protein</fullName>
    </submittedName>
</protein>
<feature type="domain" description="Molybdopterin-guanine dinucleotide biosynthesis protein B (MobB)" evidence="1">
    <location>
        <begin position="4"/>
        <end position="136"/>
    </location>
</feature>